<accession>F2NT27</accession>
<reference evidence="3" key="2">
    <citation type="submission" date="2011-04" db="EMBL/GenBank/DDBJ databases">
        <title>The complete genome of chromosome of Treponema succinifaciens DSM 2489.</title>
        <authorList>
            <person name="Lucas S."/>
            <person name="Copeland A."/>
            <person name="Lapidus A."/>
            <person name="Bruce D."/>
            <person name="Goodwin L."/>
            <person name="Pitluck S."/>
            <person name="Peters L."/>
            <person name="Kyrpides N."/>
            <person name="Mavromatis K."/>
            <person name="Ivanova N."/>
            <person name="Ovchinnikova G."/>
            <person name="Teshima H."/>
            <person name="Detter J.C."/>
            <person name="Tapia R."/>
            <person name="Han C."/>
            <person name="Land M."/>
            <person name="Hauser L."/>
            <person name="Markowitz V."/>
            <person name="Cheng J.-F."/>
            <person name="Hugenholtz P."/>
            <person name="Woyke T."/>
            <person name="Wu D."/>
            <person name="Gronow S."/>
            <person name="Wellnitz S."/>
            <person name="Brambilla E."/>
            <person name="Klenk H.-P."/>
            <person name="Eisen J.A."/>
        </authorList>
    </citation>
    <scope>NUCLEOTIDE SEQUENCE [LARGE SCALE GENOMIC DNA]</scope>
    <source>
        <strain evidence="3">ATCC 33096 / DSM 2489 / 6091</strain>
    </source>
</reference>
<dbReference type="AlphaFoldDB" id="F2NT27"/>
<feature type="compositionally biased region" description="Basic and acidic residues" evidence="1">
    <location>
        <begin position="45"/>
        <end position="54"/>
    </location>
</feature>
<organism evidence="2 3">
    <name type="scientific">Treponema succinifaciens (strain ATCC 33096 / DSM 2489 / 6091)</name>
    <dbReference type="NCBI Taxonomy" id="869209"/>
    <lineage>
        <taxon>Bacteria</taxon>
        <taxon>Pseudomonadati</taxon>
        <taxon>Spirochaetota</taxon>
        <taxon>Spirochaetia</taxon>
        <taxon>Spirochaetales</taxon>
        <taxon>Treponemataceae</taxon>
        <taxon>Treponema</taxon>
    </lineage>
</organism>
<dbReference type="KEGG" id="tsu:Tresu_1727"/>
<dbReference type="EMBL" id="CP002631">
    <property type="protein sequence ID" value="AEB14618.1"/>
    <property type="molecule type" value="Genomic_DNA"/>
</dbReference>
<feature type="compositionally biased region" description="Basic and acidic residues" evidence="1">
    <location>
        <begin position="66"/>
        <end position="77"/>
    </location>
</feature>
<gene>
    <name evidence="2" type="ordered locus">Tresu_1727</name>
</gene>
<proteinExistence type="predicted"/>
<dbReference type="Proteomes" id="UP000006852">
    <property type="component" value="Chromosome"/>
</dbReference>
<dbReference type="HOGENOM" id="CLU_2637013_0_0_12"/>
<keyword evidence="3" id="KW-1185">Reference proteome</keyword>
<dbReference type="GeneID" id="302998874"/>
<reference evidence="2 3" key="1">
    <citation type="journal article" date="2011" name="Stand. Genomic Sci.">
        <title>Complete genome sequence of Treponema succinifaciens type strain (6091).</title>
        <authorList>
            <person name="Han C."/>
            <person name="Gronow S."/>
            <person name="Teshima H."/>
            <person name="Lapidus A."/>
            <person name="Nolan M."/>
            <person name="Lucas S."/>
            <person name="Hammon N."/>
            <person name="Deshpande S."/>
            <person name="Cheng J.F."/>
            <person name="Zeytun A."/>
            <person name="Tapia R."/>
            <person name="Goodwin L."/>
            <person name="Pitluck S."/>
            <person name="Liolios K."/>
            <person name="Pagani I."/>
            <person name="Ivanova N."/>
            <person name="Mavromatis K."/>
            <person name="Mikhailova N."/>
            <person name="Huntemann M."/>
            <person name="Pati A."/>
            <person name="Chen A."/>
            <person name="Palaniappan K."/>
            <person name="Land M."/>
            <person name="Hauser L."/>
            <person name="Brambilla E.M."/>
            <person name="Rohde M."/>
            <person name="Goker M."/>
            <person name="Woyke T."/>
            <person name="Bristow J."/>
            <person name="Eisen J.A."/>
            <person name="Markowitz V."/>
            <person name="Hugenholtz P."/>
            <person name="Kyrpides N.C."/>
            <person name="Klenk H.P."/>
            <person name="Detter J.C."/>
        </authorList>
    </citation>
    <scope>NUCLEOTIDE SEQUENCE [LARGE SCALE GENOMIC DNA]</scope>
    <source>
        <strain evidence="3">ATCC 33096 / DSM 2489 / 6091</strain>
    </source>
</reference>
<dbReference type="STRING" id="869209.Tresu_1727"/>
<name>F2NT27_TRES6</name>
<dbReference type="RefSeq" id="WP_013701899.1">
    <property type="nucleotide sequence ID" value="NC_015385.1"/>
</dbReference>
<evidence type="ECO:0000313" key="2">
    <source>
        <dbReference type="EMBL" id="AEB14618.1"/>
    </source>
</evidence>
<protein>
    <submittedName>
        <fullName evidence="2">Uncharacterized protein</fullName>
    </submittedName>
</protein>
<sequence>MTSMTVPLRLTKNDIAVLADELNSCGSGSSELAEILERILKSAHETGEKQKDIAEEINSENPFSKPKTDKSKMITRF</sequence>
<evidence type="ECO:0000256" key="1">
    <source>
        <dbReference type="SAM" id="MobiDB-lite"/>
    </source>
</evidence>
<evidence type="ECO:0000313" key="3">
    <source>
        <dbReference type="Proteomes" id="UP000006852"/>
    </source>
</evidence>
<feature type="region of interest" description="Disordered" evidence="1">
    <location>
        <begin position="45"/>
        <end position="77"/>
    </location>
</feature>